<reference evidence="4" key="1">
    <citation type="submission" date="2016-04" db="EMBL/GenBank/DDBJ databases">
        <title>Cephalotus genome sequencing.</title>
        <authorList>
            <person name="Fukushima K."/>
            <person name="Hasebe M."/>
            <person name="Fang X."/>
        </authorList>
    </citation>
    <scope>NUCLEOTIDE SEQUENCE [LARGE SCALE GENOMIC DNA]</scope>
    <source>
        <strain evidence="4">cv. St1</strain>
    </source>
</reference>
<dbReference type="EMBL" id="BDDD01001508">
    <property type="protein sequence ID" value="GAV76553.1"/>
    <property type="molecule type" value="Genomic_DNA"/>
</dbReference>
<dbReference type="Pfam" id="PF05003">
    <property type="entry name" value="DUF668"/>
    <property type="match status" value="1"/>
</dbReference>
<comment type="caution">
    <text evidence="3">The sequence shown here is derived from an EMBL/GenBank/DDBJ whole genome shotgun (WGS) entry which is preliminary data.</text>
</comment>
<protein>
    <submittedName>
        <fullName evidence="3">DUF668 domain-containing protein/DUF3475 domain-containing protein</fullName>
    </submittedName>
</protein>
<dbReference type="GO" id="GO:0045927">
    <property type="term" value="P:positive regulation of growth"/>
    <property type="evidence" value="ECO:0007669"/>
    <property type="project" value="InterPro"/>
</dbReference>
<dbReference type="Proteomes" id="UP000187406">
    <property type="component" value="Unassembled WGS sequence"/>
</dbReference>
<proteinExistence type="predicted"/>
<evidence type="ECO:0000259" key="1">
    <source>
        <dbReference type="Pfam" id="PF05003"/>
    </source>
</evidence>
<gene>
    <name evidence="3" type="ORF">CFOL_v3_20026</name>
</gene>
<dbReference type="PANTHER" id="PTHR31371">
    <property type="entry name" value="BNAC09G50660D PROTEIN"/>
    <property type="match status" value="1"/>
</dbReference>
<dbReference type="STRING" id="3775.A0A1Q3C916"/>
<feature type="domain" description="DUF3475" evidence="2">
    <location>
        <begin position="32"/>
        <end position="88"/>
    </location>
</feature>
<evidence type="ECO:0000313" key="3">
    <source>
        <dbReference type="EMBL" id="GAV76553.1"/>
    </source>
</evidence>
<dbReference type="InParanoid" id="A0A1Q3C916"/>
<dbReference type="InterPro" id="IPR007700">
    <property type="entry name" value="DUF668"/>
</dbReference>
<name>A0A1Q3C916_CEPFO</name>
<dbReference type="InterPro" id="IPR021864">
    <property type="entry name" value="DUF3475"/>
</dbReference>
<accession>A0A1Q3C916</accession>
<feature type="domain" description="DUF668" evidence="1">
    <location>
        <begin position="324"/>
        <end position="418"/>
    </location>
</feature>
<organism evidence="3 4">
    <name type="scientific">Cephalotus follicularis</name>
    <name type="common">Albany pitcher plant</name>
    <dbReference type="NCBI Taxonomy" id="3775"/>
    <lineage>
        <taxon>Eukaryota</taxon>
        <taxon>Viridiplantae</taxon>
        <taxon>Streptophyta</taxon>
        <taxon>Embryophyta</taxon>
        <taxon>Tracheophyta</taxon>
        <taxon>Spermatophyta</taxon>
        <taxon>Magnoliopsida</taxon>
        <taxon>eudicotyledons</taxon>
        <taxon>Gunneridae</taxon>
        <taxon>Pentapetalae</taxon>
        <taxon>rosids</taxon>
        <taxon>fabids</taxon>
        <taxon>Oxalidales</taxon>
        <taxon>Cephalotaceae</taxon>
        <taxon>Cephalotus</taxon>
    </lineage>
</organism>
<evidence type="ECO:0000313" key="4">
    <source>
        <dbReference type="Proteomes" id="UP000187406"/>
    </source>
</evidence>
<keyword evidence="4" id="KW-1185">Reference proteome</keyword>
<dbReference type="Pfam" id="PF11961">
    <property type="entry name" value="DUF3475"/>
    <property type="match status" value="1"/>
</dbReference>
<dbReference type="AlphaFoldDB" id="A0A1Q3C916"/>
<dbReference type="PANTHER" id="PTHR31371:SF13">
    <property type="entry name" value="OS05G0457600 PROTEIN"/>
    <property type="match status" value="1"/>
</dbReference>
<dbReference type="OrthoDB" id="673374at2759"/>
<evidence type="ECO:0000259" key="2">
    <source>
        <dbReference type="Pfam" id="PF11961"/>
    </source>
</evidence>
<sequence length="479" mass="55270">MAWLSSVTNSSHHYLTLLRHDKHSPPPPTLGILAFETAKTMSRLISLYKSLSLDQFLKLRTGAMKSQGVAFLNSKDECFLLSLACAEKLQDLNRAASTVSRFCTKCSNFKQINHFHVVYTDAIKLGIIDLTKPEFNSKHADKIIQKMEKYVTATLNLHAALEFVTEMEISERKLQKWKRNTNPKHGTKPNIDYFQDKIAYQRKQVKRYRRTSLWSQSFDEIVGLMSRIICIIYARICTMFGPFVSTLPRVTKHVRSPSTSSHKVHQETNYCLIKDKHRYIKQRAFKSGPIMRITKKTDKTRFYSSEFFPSEKRVTQQRWAPESTVGAAGLTMRYANIILLAEQHLHAPMSINEEARGVLYEMLTATLKEKVRGKMRRRWGGEEVKNVGRRDGHSLAEGWREALEGLMTWLAPMAHDTVTWVTERNLEKQRFDAKPTVLLCQTLYYSDLDKTEAAIVELLVGLSCVCRYENRRFGVDRCT</sequence>